<feature type="compositionally biased region" description="Polar residues" evidence="1">
    <location>
        <begin position="1"/>
        <end position="10"/>
    </location>
</feature>
<dbReference type="Proteomes" id="UP000466442">
    <property type="component" value="Linkage Group LG9"/>
</dbReference>
<dbReference type="Gene3D" id="3.10.10.10">
    <property type="entry name" value="HIV Type 1 Reverse Transcriptase, subunit A, domain 1"/>
    <property type="match status" value="1"/>
</dbReference>
<sequence>MPLDNGSATSAGHEKGQELIPVETKSKDLEMVMTLHDQLQIYHPPQRLSPKEIEVVDLQVEQFKDGIIKQYSSHCFSQVMVVRKKDDNHRVWCNCKRSNSKTVEDRFSRFQTPCVLSNPPSVFERVIKRNQPTSKLRPRFHGPYHITAVEPKDTCNVEFDARTGGPATATTCPEFVKPWPEHSGQMLIQGGRMKRVKILMGNENVVQHIKAERIRWLSQVDRMPQEIRSMMLKARIKTRTIKKYLLVQVHQVLHTVNLRRSSTEKRVKEVEYHLSLYDIE</sequence>
<dbReference type="AlphaFoldDB" id="A0A8S9X939"/>
<proteinExistence type="predicted"/>
<name>A0A8S9X939_APOLU</name>
<feature type="region of interest" description="Disordered" evidence="1">
    <location>
        <begin position="1"/>
        <end position="21"/>
    </location>
</feature>
<evidence type="ECO:0000313" key="3">
    <source>
        <dbReference type="Proteomes" id="UP000466442"/>
    </source>
</evidence>
<dbReference type="InterPro" id="IPR043502">
    <property type="entry name" value="DNA/RNA_pol_sf"/>
</dbReference>
<protein>
    <submittedName>
        <fullName evidence="2">Uncharacterized protein</fullName>
    </submittedName>
</protein>
<evidence type="ECO:0000313" key="2">
    <source>
        <dbReference type="EMBL" id="KAF6204821.1"/>
    </source>
</evidence>
<dbReference type="EMBL" id="WIXP02000009">
    <property type="protein sequence ID" value="KAF6204821.1"/>
    <property type="molecule type" value="Genomic_DNA"/>
</dbReference>
<organism evidence="2 3">
    <name type="scientific">Apolygus lucorum</name>
    <name type="common">Small green plant bug</name>
    <name type="synonym">Lygocoris lucorum</name>
    <dbReference type="NCBI Taxonomy" id="248454"/>
    <lineage>
        <taxon>Eukaryota</taxon>
        <taxon>Metazoa</taxon>
        <taxon>Ecdysozoa</taxon>
        <taxon>Arthropoda</taxon>
        <taxon>Hexapoda</taxon>
        <taxon>Insecta</taxon>
        <taxon>Pterygota</taxon>
        <taxon>Neoptera</taxon>
        <taxon>Paraneoptera</taxon>
        <taxon>Hemiptera</taxon>
        <taxon>Heteroptera</taxon>
        <taxon>Panheteroptera</taxon>
        <taxon>Cimicomorpha</taxon>
        <taxon>Miridae</taxon>
        <taxon>Mirini</taxon>
        <taxon>Apolygus</taxon>
    </lineage>
</organism>
<dbReference type="GO" id="GO:0071897">
    <property type="term" value="P:DNA biosynthetic process"/>
    <property type="evidence" value="ECO:0007669"/>
    <property type="project" value="UniProtKB-ARBA"/>
</dbReference>
<dbReference type="SUPFAM" id="SSF56672">
    <property type="entry name" value="DNA/RNA polymerases"/>
    <property type="match status" value="1"/>
</dbReference>
<keyword evidence="3" id="KW-1185">Reference proteome</keyword>
<accession>A0A8S9X939</accession>
<dbReference type="OrthoDB" id="3863715at2759"/>
<comment type="caution">
    <text evidence="2">The sequence shown here is derived from an EMBL/GenBank/DDBJ whole genome shotgun (WGS) entry which is preliminary data.</text>
</comment>
<evidence type="ECO:0000256" key="1">
    <source>
        <dbReference type="SAM" id="MobiDB-lite"/>
    </source>
</evidence>
<reference evidence="2" key="1">
    <citation type="journal article" date="2021" name="Mol. Ecol. Resour.">
        <title>Apolygus lucorum genome provides insights into omnivorousness and mesophyll feeding.</title>
        <authorList>
            <person name="Liu Y."/>
            <person name="Liu H."/>
            <person name="Wang H."/>
            <person name="Huang T."/>
            <person name="Liu B."/>
            <person name="Yang B."/>
            <person name="Yin L."/>
            <person name="Li B."/>
            <person name="Zhang Y."/>
            <person name="Zhang S."/>
            <person name="Jiang F."/>
            <person name="Zhang X."/>
            <person name="Ren Y."/>
            <person name="Wang B."/>
            <person name="Wang S."/>
            <person name="Lu Y."/>
            <person name="Wu K."/>
            <person name="Fan W."/>
            <person name="Wang G."/>
        </authorList>
    </citation>
    <scope>NUCLEOTIDE SEQUENCE</scope>
    <source>
        <strain evidence="2">12Hb</strain>
    </source>
</reference>
<gene>
    <name evidence="2" type="ORF">GE061_018983</name>
</gene>